<dbReference type="InterPro" id="IPR012337">
    <property type="entry name" value="RNaseH-like_sf"/>
</dbReference>
<dbReference type="InterPro" id="IPR047797">
    <property type="entry name" value="ISNCY_transpos"/>
</dbReference>
<dbReference type="Proteomes" id="UP000821598">
    <property type="component" value="Unassembled WGS sequence"/>
</dbReference>
<comment type="caution">
    <text evidence="3">The sequence shown here is derived from an EMBL/GenBank/DDBJ whole genome shotgun (WGS) entry which is preliminary data.</text>
</comment>
<organism evidence="3 4">
    <name type="scientific">Paraburkholderia youngii</name>
    <dbReference type="NCBI Taxonomy" id="2782701"/>
    <lineage>
        <taxon>Bacteria</taxon>
        <taxon>Pseudomonadati</taxon>
        <taxon>Pseudomonadota</taxon>
        <taxon>Betaproteobacteria</taxon>
        <taxon>Burkholderiales</taxon>
        <taxon>Burkholderiaceae</taxon>
        <taxon>Paraburkholderia</taxon>
    </lineage>
</organism>
<dbReference type="InterPro" id="IPR009057">
    <property type="entry name" value="Homeodomain-like_sf"/>
</dbReference>
<evidence type="ECO:0000313" key="3">
    <source>
        <dbReference type="EMBL" id="NVI09924.1"/>
    </source>
</evidence>
<evidence type="ECO:0000259" key="2">
    <source>
        <dbReference type="PROSITE" id="PS50994"/>
    </source>
</evidence>
<dbReference type="NCBIfam" id="NF033594">
    <property type="entry name" value="transpos_ISNCY_2"/>
    <property type="match status" value="1"/>
</dbReference>
<dbReference type="Pfam" id="PF13551">
    <property type="entry name" value="HTH_29"/>
    <property type="match status" value="1"/>
</dbReference>
<dbReference type="PANTHER" id="PTHR35004:SF7">
    <property type="entry name" value="INTEGRASE PROTEIN"/>
    <property type="match status" value="1"/>
</dbReference>
<dbReference type="PROSITE" id="PS50994">
    <property type="entry name" value="INTEGRASE"/>
    <property type="match status" value="1"/>
</dbReference>
<dbReference type="Gene3D" id="3.30.420.10">
    <property type="entry name" value="Ribonuclease H-like superfamily/Ribonuclease H"/>
    <property type="match status" value="1"/>
</dbReference>
<keyword evidence="4" id="KW-1185">Reference proteome</keyword>
<name>A0ABX2NZG1_9BURK</name>
<dbReference type="PANTHER" id="PTHR35004">
    <property type="entry name" value="TRANSPOSASE RV3428C-RELATED"/>
    <property type="match status" value="1"/>
</dbReference>
<feature type="compositionally biased region" description="Basic and acidic residues" evidence="1">
    <location>
        <begin position="465"/>
        <end position="475"/>
    </location>
</feature>
<protein>
    <submittedName>
        <fullName evidence="3">ISNCY family transposase</fullName>
    </submittedName>
</protein>
<gene>
    <name evidence="3" type="ORF">FSB64_41865</name>
</gene>
<evidence type="ECO:0000313" key="4">
    <source>
        <dbReference type="Proteomes" id="UP000821598"/>
    </source>
</evidence>
<sequence length="494" mass="56115">MAVIERITMTMRELDRFKVIQDVADGKLKLSRAAERLGLTTRQIRRLVGRLRDHGAPGLVSRRRSKPSNNRLDAVTADRAISIIRDRYADFGPTLACEKLRECHGLTLSKETVRHLMTDAGLWVPRKQRPPKVYQPRARRACLGELIQIDGCDHRWFEDRAPACTLLVYVDDATSRLMALHFTATESTFSYFEATRAYIEQHGKPGALYSDKYSVFRKTGANKDGNSVTHFGRAMYELNIDTFCANSSPAKGRVERAHLTLQDRLVKELRLRGISTVTQANAYAPAFMAAYNARFAKPPRSSFDAHRPLRADESLDLVLTWREPRKVTKSLTVQYDKVMYLLEDTPEHRKLIDRYIEVWEYPDARIELRADGRVLPCRQYDRLTEIDQAAVVEHKRLGHVLQVSQAIQAQRDNQRIGKAPSRTHLGAPTKVQSRSAGKKKQREFTQADVEQTIVDLARQRQAKPQSREPGRRSARDGGTGVSALPVQTPSFDTA</sequence>
<dbReference type="InterPro" id="IPR036397">
    <property type="entry name" value="RNaseH_sf"/>
</dbReference>
<feature type="region of interest" description="Disordered" evidence="1">
    <location>
        <begin position="409"/>
        <end position="494"/>
    </location>
</feature>
<feature type="compositionally biased region" description="Polar residues" evidence="1">
    <location>
        <begin position="485"/>
        <end position="494"/>
    </location>
</feature>
<dbReference type="InterPro" id="IPR001584">
    <property type="entry name" value="Integrase_cat-core"/>
</dbReference>
<reference evidence="3 4" key="1">
    <citation type="submission" date="2019-08" db="EMBL/GenBank/DDBJ databases">
        <title>Paraburkholderia simonii sp. nov. and P. youngii sp. nov. Brazilian and Mexican Mimosa-associated rhizobia.</title>
        <authorList>
            <person name="Mavima L."/>
            <person name="Beukes C.W."/>
            <person name="Palmer M."/>
            <person name="De Meyer S.E."/>
            <person name="James E.K."/>
            <person name="Maluk M."/>
            <person name="Avontuur J.R."/>
            <person name="Chan W.Y."/>
            <person name="Venter S.N."/>
            <person name="Steenkamp E.T."/>
        </authorList>
    </citation>
    <scope>NUCLEOTIDE SEQUENCE [LARGE SCALE GENOMIC DNA]</scope>
    <source>
        <strain evidence="3 4">JPY454</strain>
    </source>
</reference>
<dbReference type="EMBL" id="VOMC01000195">
    <property type="protein sequence ID" value="NVI09924.1"/>
    <property type="molecule type" value="Genomic_DNA"/>
</dbReference>
<evidence type="ECO:0000256" key="1">
    <source>
        <dbReference type="SAM" id="MobiDB-lite"/>
    </source>
</evidence>
<dbReference type="SUPFAM" id="SSF53098">
    <property type="entry name" value="Ribonuclease H-like"/>
    <property type="match status" value="1"/>
</dbReference>
<dbReference type="RefSeq" id="WP_176370183.1">
    <property type="nucleotide sequence ID" value="NZ_JBNDKO010000001.1"/>
</dbReference>
<feature type="domain" description="Integrase catalytic" evidence="2">
    <location>
        <begin position="126"/>
        <end position="316"/>
    </location>
</feature>
<dbReference type="SUPFAM" id="SSF46689">
    <property type="entry name" value="Homeodomain-like"/>
    <property type="match status" value="1"/>
</dbReference>
<accession>A0ABX2NZG1</accession>
<proteinExistence type="predicted"/>